<reference evidence="1 2" key="1">
    <citation type="submission" date="2024-02" db="EMBL/GenBank/DDBJ databases">
        <authorList>
            <person name="Vignale AGUSTIN F."/>
            <person name="Sosa J E."/>
            <person name="Modenutti C."/>
        </authorList>
    </citation>
    <scope>NUCLEOTIDE SEQUENCE [LARGE SCALE GENOMIC DNA]</scope>
</reference>
<keyword evidence="2" id="KW-1185">Reference proteome</keyword>
<sequence length="121" mass="13564">MYWRKNLCTGLSSFSIVMGILLVGMVKTHGSSASASRPRATRQEKGKAKVIEGGNEVEPEARKWRRVIYESTIATRGTTRERMVDRNSLGKSVLMWQIMGHGLDFFFKSMTGYIAVSFIVA</sequence>
<name>A0ABC8U2M2_9AQUA</name>
<comment type="caution">
    <text evidence="1">The sequence shown here is derived from an EMBL/GenBank/DDBJ whole genome shotgun (WGS) entry which is preliminary data.</text>
</comment>
<organism evidence="1 2">
    <name type="scientific">Ilex paraguariensis</name>
    <name type="common">yerba mate</name>
    <dbReference type="NCBI Taxonomy" id="185542"/>
    <lineage>
        <taxon>Eukaryota</taxon>
        <taxon>Viridiplantae</taxon>
        <taxon>Streptophyta</taxon>
        <taxon>Embryophyta</taxon>
        <taxon>Tracheophyta</taxon>
        <taxon>Spermatophyta</taxon>
        <taxon>Magnoliopsida</taxon>
        <taxon>eudicotyledons</taxon>
        <taxon>Gunneridae</taxon>
        <taxon>Pentapetalae</taxon>
        <taxon>asterids</taxon>
        <taxon>campanulids</taxon>
        <taxon>Aquifoliales</taxon>
        <taxon>Aquifoliaceae</taxon>
        <taxon>Ilex</taxon>
    </lineage>
</organism>
<dbReference type="Proteomes" id="UP001642360">
    <property type="component" value="Unassembled WGS sequence"/>
</dbReference>
<dbReference type="AlphaFoldDB" id="A0ABC8U2M2"/>
<protein>
    <submittedName>
        <fullName evidence="1">Uncharacterized protein</fullName>
    </submittedName>
</protein>
<accession>A0ABC8U2M2</accession>
<evidence type="ECO:0000313" key="1">
    <source>
        <dbReference type="EMBL" id="CAK9174120.1"/>
    </source>
</evidence>
<evidence type="ECO:0000313" key="2">
    <source>
        <dbReference type="Proteomes" id="UP001642360"/>
    </source>
</evidence>
<dbReference type="EMBL" id="CAUOFW020006281">
    <property type="protein sequence ID" value="CAK9174120.1"/>
    <property type="molecule type" value="Genomic_DNA"/>
</dbReference>
<proteinExistence type="predicted"/>
<gene>
    <name evidence="1" type="ORF">ILEXP_LOCUS43858</name>
</gene>